<keyword evidence="2" id="KW-1185">Reference proteome</keyword>
<sequence>MTKKMDRRYLEEHRPGVHTLESFGAFVADYAIGEAIERLDGGKAESVEVSVPLRVTSRTVRRVLSREDAEELGEAAEKANARFGAVLADCLIIEGSLGPVTVQVHLAI</sequence>
<protein>
    <submittedName>
        <fullName evidence="1">Uncharacterized protein</fullName>
    </submittedName>
</protein>
<dbReference type="Proteomes" id="UP000236732">
    <property type="component" value="Unassembled WGS sequence"/>
</dbReference>
<dbReference type="EMBL" id="FNVT01000006">
    <property type="protein sequence ID" value="SEG88206.1"/>
    <property type="molecule type" value="Genomic_DNA"/>
</dbReference>
<reference evidence="1 2" key="1">
    <citation type="submission" date="2016-10" db="EMBL/GenBank/DDBJ databases">
        <authorList>
            <person name="de Groot N.N."/>
        </authorList>
    </citation>
    <scope>NUCLEOTIDE SEQUENCE [LARGE SCALE GENOMIC DNA]</scope>
    <source>
        <strain evidence="1 2">CGMCC 4.7037</strain>
    </source>
</reference>
<dbReference type="RefSeq" id="WP_103958132.1">
    <property type="nucleotide sequence ID" value="NZ_FNVT01000006.1"/>
</dbReference>
<dbReference type="OrthoDB" id="9864102at2"/>
<dbReference type="AlphaFoldDB" id="A0A1H6DU23"/>
<proteinExistence type="predicted"/>
<accession>A0A1H6DU23</accession>
<gene>
    <name evidence="1" type="ORF">SAMN05444920_106202</name>
</gene>
<evidence type="ECO:0000313" key="1">
    <source>
        <dbReference type="EMBL" id="SEG88206.1"/>
    </source>
</evidence>
<evidence type="ECO:0000313" key="2">
    <source>
        <dbReference type="Proteomes" id="UP000236732"/>
    </source>
</evidence>
<name>A0A1H6DU23_9ACTN</name>
<organism evidence="1 2">
    <name type="scientific">Nonomuraea solani</name>
    <dbReference type="NCBI Taxonomy" id="1144553"/>
    <lineage>
        <taxon>Bacteria</taxon>
        <taxon>Bacillati</taxon>
        <taxon>Actinomycetota</taxon>
        <taxon>Actinomycetes</taxon>
        <taxon>Streptosporangiales</taxon>
        <taxon>Streptosporangiaceae</taxon>
        <taxon>Nonomuraea</taxon>
    </lineage>
</organism>